<feature type="compositionally biased region" description="Polar residues" evidence="1">
    <location>
        <begin position="42"/>
        <end position="52"/>
    </location>
</feature>
<name>A0ABT3LZJ7_9LEPT</name>
<keyword evidence="3" id="KW-1185">Reference proteome</keyword>
<evidence type="ECO:0000256" key="1">
    <source>
        <dbReference type="SAM" id="MobiDB-lite"/>
    </source>
</evidence>
<feature type="region of interest" description="Disordered" evidence="1">
    <location>
        <begin position="41"/>
        <end position="60"/>
    </location>
</feature>
<dbReference type="EMBL" id="JAMQPV010000002">
    <property type="protein sequence ID" value="MCW7463144.1"/>
    <property type="molecule type" value="Genomic_DNA"/>
</dbReference>
<dbReference type="Proteomes" id="UP001209737">
    <property type="component" value="Unassembled WGS sequence"/>
</dbReference>
<comment type="caution">
    <text evidence="2">The sequence shown here is derived from an EMBL/GenBank/DDBJ whole genome shotgun (WGS) entry which is preliminary data.</text>
</comment>
<accession>A0ABT3LZJ7</accession>
<dbReference type="RefSeq" id="WP_265375983.1">
    <property type="nucleotide sequence ID" value="NZ_JAMQPV010000002.1"/>
</dbReference>
<organism evidence="2 3">
    <name type="scientific">Leptospira limi</name>
    <dbReference type="NCBI Taxonomy" id="2950023"/>
    <lineage>
        <taxon>Bacteria</taxon>
        <taxon>Pseudomonadati</taxon>
        <taxon>Spirochaetota</taxon>
        <taxon>Spirochaetia</taxon>
        <taxon>Leptospirales</taxon>
        <taxon>Leptospiraceae</taxon>
        <taxon>Leptospira</taxon>
    </lineage>
</organism>
<sequence length="60" mass="7039">MNHTIITQWSKNDPKFKQALEKVKTDIQESIRMKTILPQLSYEENTSTSQMNEELEDPSL</sequence>
<gene>
    <name evidence="2" type="ORF">ND812_13675</name>
</gene>
<reference evidence="2 3" key="1">
    <citation type="submission" date="2022-06" db="EMBL/GenBank/DDBJ databases">
        <title>Leptospira isolates from biofilms formed at urban environments.</title>
        <authorList>
            <person name="Ribeiro P.S."/>
            <person name="Sousa T."/>
            <person name="Carvalho N."/>
            <person name="Aburjaile F."/>
            <person name="Neves F."/>
            <person name="Oliveira D."/>
            <person name="Blanco L."/>
            <person name="Lima J."/>
            <person name="Costa F."/>
            <person name="Brenig B."/>
            <person name="Soares S."/>
            <person name="Ramos R."/>
            <person name="Goes-Neto A."/>
            <person name="Matiuzzi M."/>
            <person name="Azevedo V."/>
            <person name="Ristow P."/>
        </authorList>
    </citation>
    <scope>NUCLEOTIDE SEQUENCE [LARGE SCALE GENOMIC DNA]</scope>
    <source>
        <strain evidence="2 3">VSF25</strain>
    </source>
</reference>
<protein>
    <submittedName>
        <fullName evidence="2">Uncharacterized protein</fullName>
    </submittedName>
</protein>
<evidence type="ECO:0000313" key="2">
    <source>
        <dbReference type="EMBL" id="MCW7463144.1"/>
    </source>
</evidence>
<evidence type="ECO:0000313" key="3">
    <source>
        <dbReference type="Proteomes" id="UP001209737"/>
    </source>
</evidence>
<proteinExistence type="predicted"/>